<dbReference type="AlphaFoldDB" id="A0A380HKK9"/>
<dbReference type="CDD" id="cd01748">
    <property type="entry name" value="GATase1_IGP_Synthase"/>
    <property type="match status" value="1"/>
</dbReference>
<protein>
    <recommendedName>
        <fullName evidence="10">Imidazole glycerol phosphate synthase subunit HisH</fullName>
        <ecNumber evidence="10">4.3.2.10</ecNumber>
    </recommendedName>
    <alternativeName>
        <fullName evidence="10">IGP synthase glutaminase subunit</fullName>
        <ecNumber evidence="10">3.5.1.2</ecNumber>
    </alternativeName>
    <alternativeName>
        <fullName evidence="10">IGP synthase subunit HisH</fullName>
    </alternativeName>
    <alternativeName>
        <fullName evidence="10">ImGP synthase subunit HisH</fullName>
        <shortName evidence="10">IGPS subunit HisH</shortName>
    </alternativeName>
</protein>
<evidence type="ECO:0000313" key="14">
    <source>
        <dbReference type="Proteomes" id="UP000254707"/>
    </source>
</evidence>
<dbReference type="GO" id="GO:0000107">
    <property type="term" value="F:imidazoleglycerol-phosphate synthase activity"/>
    <property type="evidence" value="ECO:0007669"/>
    <property type="project" value="UniProtKB-UniRule"/>
</dbReference>
<dbReference type="Gene3D" id="3.40.50.880">
    <property type="match status" value="1"/>
</dbReference>
<evidence type="ECO:0000256" key="3">
    <source>
        <dbReference type="ARBA" id="ARBA00022605"/>
    </source>
</evidence>
<dbReference type="PROSITE" id="PS51273">
    <property type="entry name" value="GATASE_TYPE_1"/>
    <property type="match status" value="1"/>
</dbReference>
<comment type="subcellular location">
    <subcellularLocation>
        <location evidence="10">Cytoplasm</location>
    </subcellularLocation>
</comment>
<accession>A0A380HKK9</accession>
<dbReference type="InterPro" id="IPR017926">
    <property type="entry name" value="GATASE"/>
</dbReference>
<dbReference type="GO" id="GO:0000105">
    <property type="term" value="P:L-histidine biosynthetic process"/>
    <property type="evidence" value="ECO:0007669"/>
    <property type="project" value="UniProtKB-UniRule"/>
</dbReference>
<reference evidence="13 14" key="1">
    <citation type="submission" date="2018-06" db="EMBL/GenBank/DDBJ databases">
        <authorList>
            <consortium name="Pathogen Informatics"/>
            <person name="Doyle S."/>
        </authorList>
    </citation>
    <scope>NUCLEOTIDE SEQUENCE [LARGE SCALE GENOMIC DNA]</scope>
    <source>
        <strain evidence="13 14">NCTC7688</strain>
    </source>
</reference>
<comment type="subunit">
    <text evidence="2 10">Heterodimer of HisH and HisF.</text>
</comment>
<evidence type="ECO:0000256" key="8">
    <source>
        <dbReference type="ARBA" id="ARBA00047838"/>
    </source>
</evidence>
<keyword evidence="3 10" id="KW-0028">Amino-acid biosynthesis</keyword>
<evidence type="ECO:0000256" key="6">
    <source>
        <dbReference type="ARBA" id="ARBA00023102"/>
    </source>
</evidence>
<dbReference type="NCBIfam" id="TIGR01855">
    <property type="entry name" value="IMP_synth_hisH"/>
    <property type="match status" value="1"/>
</dbReference>
<comment type="function">
    <text evidence="10">IGPS catalyzes the conversion of PRFAR and glutamine to IGP, AICAR and glutamate. The HisH subunit catalyzes the hydrolysis of glutamine to glutamate and ammonia as part of the synthesis of IGP and AICAR. The resulting ammonia molecule is channeled to the active site of HisF.</text>
</comment>
<sequence length="198" mass="21868">MIAIIDYGLGNVKNVQRAVQYLGYDAILTDKYNEIANADVVILPGVGHFKDAMQAINERGLANIITSITDKPVIGICLGMQLFYHWSAEGDVKGLNIFPGNIIPIQSPYPVPHLGWNNLISKHPLLLHDVYFVHAYQAEMSQHVVAYTEYGTKIPAIVQYQNYIGIQFHPEKSGDDGLAILNQALKGGFQDDQTMAGN</sequence>
<dbReference type="SUPFAM" id="SSF52317">
    <property type="entry name" value="Class I glutamine amidotransferase-like"/>
    <property type="match status" value="1"/>
</dbReference>
<evidence type="ECO:0000256" key="2">
    <source>
        <dbReference type="ARBA" id="ARBA00011152"/>
    </source>
</evidence>
<dbReference type="InterPro" id="IPR010139">
    <property type="entry name" value="Imidazole-glycPsynth_HisH"/>
</dbReference>
<dbReference type="PANTHER" id="PTHR42701:SF1">
    <property type="entry name" value="IMIDAZOLE GLYCEROL PHOSPHATE SYNTHASE SUBUNIT HISH"/>
    <property type="match status" value="1"/>
</dbReference>
<evidence type="ECO:0000256" key="10">
    <source>
        <dbReference type="HAMAP-Rule" id="MF_00278"/>
    </source>
</evidence>
<dbReference type="PIRSF" id="PIRSF000495">
    <property type="entry name" value="Amidotransf_hisH"/>
    <property type="match status" value="1"/>
</dbReference>
<name>A0A380HKK9_STASA</name>
<feature type="active site" evidence="10 11">
    <location>
        <position position="169"/>
    </location>
</feature>
<dbReference type="Pfam" id="PF00117">
    <property type="entry name" value="GATase"/>
    <property type="match status" value="1"/>
</dbReference>
<evidence type="ECO:0000256" key="5">
    <source>
        <dbReference type="ARBA" id="ARBA00022962"/>
    </source>
</evidence>
<organism evidence="13 14">
    <name type="scientific">Staphylococcus saprophyticus</name>
    <dbReference type="NCBI Taxonomy" id="29385"/>
    <lineage>
        <taxon>Bacteria</taxon>
        <taxon>Bacillati</taxon>
        <taxon>Bacillota</taxon>
        <taxon>Bacilli</taxon>
        <taxon>Bacillales</taxon>
        <taxon>Staphylococcaceae</taxon>
        <taxon>Staphylococcus</taxon>
    </lineage>
</organism>
<feature type="active site" description="Nucleophile" evidence="10 11">
    <location>
        <position position="77"/>
    </location>
</feature>
<keyword evidence="13" id="KW-0808">Transferase</keyword>
<comment type="catalytic activity">
    <reaction evidence="8 10">
        <text>5-[(5-phospho-1-deoxy-D-ribulos-1-ylimino)methylamino]-1-(5-phospho-beta-D-ribosyl)imidazole-4-carboxamide + L-glutamine = D-erythro-1-(imidazol-4-yl)glycerol 3-phosphate + 5-amino-1-(5-phospho-beta-D-ribosyl)imidazole-4-carboxamide + L-glutamate + H(+)</text>
        <dbReference type="Rhea" id="RHEA:24793"/>
        <dbReference type="ChEBI" id="CHEBI:15378"/>
        <dbReference type="ChEBI" id="CHEBI:29985"/>
        <dbReference type="ChEBI" id="CHEBI:58278"/>
        <dbReference type="ChEBI" id="CHEBI:58359"/>
        <dbReference type="ChEBI" id="CHEBI:58475"/>
        <dbReference type="ChEBI" id="CHEBI:58525"/>
        <dbReference type="EC" id="4.3.2.10"/>
    </reaction>
</comment>
<dbReference type="EC" id="3.5.1.2" evidence="10"/>
<keyword evidence="4 10" id="KW-0378">Hydrolase</keyword>
<keyword evidence="10" id="KW-0963">Cytoplasm</keyword>
<dbReference type="UniPathway" id="UPA00031">
    <property type="reaction ID" value="UER00010"/>
</dbReference>
<keyword evidence="5 10" id="KW-0315">Glutamine amidotransferase</keyword>
<dbReference type="PANTHER" id="PTHR42701">
    <property type="entry name" value="IMIDAZOLE GLYCEROL PHOSPHATE SYNTHASE SUBUNIT HISH"/>
    <property type="match status" value="1"/>
</dbReference>
<evidence type="ECO:0000259" key="12">
    <source>
        <dbReference type="Pfam" id="PF00117"/>
    </source>
</evidence>
<dbReference type="RefSeq" id="WP_002482385.1">
    <property type="nucleotide sequence ID" value="NZ_CAXOKG010000002.1"/>
</dbReference>
<dbReference type="GO" id="GO:0005737">
    <property type="term" value="C:cytoplasm"/>
    <property type="evidence" value="ECO:0007669"/>
    <property type="project" value="UniProtKB-SubCell"/>
</dbReference>
<dbReference type="HAMAP" id="MF_00278">
    <property type="entry name" value="HisH"/>
    <property type="match status" value="1"/>
</dbReference>
<evidence type="ECO:0000256" key="9">
    <source>
        <dbReference type="ARBA" id="ARBA00049534"/>
    </source>
</evidence>
<gene>
    <name evidence="10 13" type="primary">hisH</name>
    <name evidence="13" type="ORF">NCTC7688_00572</name>
</gene>
<keyword evidence="13" id="KW-0328">Glycosyltransferase</keyword>
<feature type="active site" evidence="10 11">
    <location>
        <position position="171"/>
    </location>
</feature>
<evidence type="ECO:0000256" key="11">
    <source>
        <dbReference type="PIRSR" id="PIRSR000495-1"/>
    </source>
</evidence>
<evidence type="ECO:0000256" key="1">
    <source>
        <dbReference type="ARBA" id="ARBA00005091"/>
    </source>
</evidence>
<dbReference type="EC" id="4.3.2.10" evidence="10"/>
<comment type="pathway">
    <text evidence="1 10">Amino-acid biosynthesis; L-histidine biosynthesis; L-histidine from 5-phospho-alpha-D-ribose 1-diphosphate: step 5/9.</text>
</comment>
<dbReference type="EMBL" id="UHED01000001">
    <property type="protein sequence ID" value="SUM82076.1"/>
    <property type="molecule type" value="Genomic_DNA"/>
</dbReference>
<keyword evidence="7 10" id="KW-0456">Lyase</keyword>
<evidence type="ECO:0000313" key="13">
    <source>
        <dbReference type="EMBL" id="SUM82076.1"/>
    </source>
</evidence>
<evidence type="ECO:0000256" key="7">
    <source>
        <dbReference type="ARBA" id="ARBA00023239"/>
    </source>
</evidence>
<dbReference type="GO" id="GO:0016829">
    <property type="term" value="F:lyase activity"/>
    <property type="evidence" value="ECO:0007669"/>
    <property type="project" value="UniProtKB-KW"/>
</dbReference>
<dbReference type="InterPro" id="IPR029062">
    <property type="entry name" value="Class_I_gatase-like"/>
</dbReference>
<feature type="domain" description="Glutamine amidotransferase" evidence="12">
    <location>
        <begin position="4"/>
        <end position="175"/>
    </location>
</feature>
<keyword evidence="6 10" id="KW-0368">Histidine biosynthesis</keyword>
<dbReference type="Proteomes" id="UP000254707">
    <property type="component" value="Unassembled WGS sequence"/>
</dbReference>
<dbReference type="GO" id="GO:0004359">
    <property type="term" value="F:glutaminase activity"/>
    <property type="evidence" value="ECO:0007669"/>
    <property type="project" value="UniProtKB-EC"/>
</dbReference>
<proteinExistence type="inferred from homology"/>
<comment type="catalytic activity">
    <reaction evidence="9 10">
        <text>L-glutamine + H2O = L-glutamate + NH4(+)</text>
        <dbReference type="Rhea" id="RHEA:15889"/>
        <dbReference type="ChEBI" id="CHEBI:15377"/>
        <dbReference type="ChEBI" id="CHEBI:28938"/>
        <dbReference type="ChEBI" id="CHEBI:29985"/>
        <dbReference type="ChEBI" id="CHEBI:58359"/>
        <dbReference type="EC" id="3.5.1.2"/>
    </reaction>
</comment>
<evidence type="ECO:0000256" key="4">
    <source>
        <dbReference type="ARBA" id="ARBA00022801"/>
    </source>
</evidence>